<dbReference type="OrthoDB" id="7284567at2"/>
<comment type="caution">
    <text evidence="1">The sequence shown here is derived from an EMBL/GenBank/DDBJ whole genome shotgun (WGS) entry which is preliminary data.</text>
</comment>
<dbReference type="EMBL" id="BDLU01000013">
    <property type="protein sequence ID" value="GCE82212.1"/>
    <property type="molecule type" value="Genomic_DNA"/>
</dbReference>
<dbReference type="RefSeq" id="WP_141259645.1">
    <property type="nucleotide sequence ID" value="NZ_BDLU01000013.1"/>
</dbReference>
<dbReference type="AlphaFoldDB" id="A0A4V0WM27"/>
<accession>A0A4V0WM27</accession>
<evidence type="ECO:0000313" key="2">
    <source>
        <dbReference type="Proteomes" id="UP000315095"/>
    </source>
</evidence>
<protein>
    <submittedName>
        <fullName evidence="1">Uncharacterized protein</fullName>
    </submittedName>
</protein>
<dbReference type="Proteomes" id="UP000315095">
    <property type="component" value="Unassembled WGS sequence"/>
</dbReference>
<evidence type="ECO:0000313" key="1">
    <source>
        <dbReference type="EMBL" id="GCE82212.1"/>
    </source>
</evidence>
<gene>
    <name evidence="1" type="ORF">MSKU9_0353</name>
</gene>
<reference evidence="2" key="1">
    <citation type="submission" date="2017-01" db="EMBL/GenBank/DDBJ databases">
        <title>Komagataeibacter sp. MSKU9 whole genome sequencing project.</title>
        <authorList>
            <person name="Matsutani M."/>
            <person name="Naloka K."/>
            <person name="Theeragool G."/>
            <person name="Yakushi T."/>
            <person name="Matsushita K."/>
        </authorList>
    </citation>
    <scope>NUCLEOTIDE SEQUENCE [LARGE SCALE GENOMIC DNA]</scope>
    <source>
        <strain evidence="2">MSKU9</strain>
    </source>
</reference>
<organism evidence="1 2">
    <name type="scientific">Komagataeibacter diospyri</name>
    <dbReference type="NCBI Taxonomy" id="1932662"/>
    <lineage>
        <taxon>Bacteria</taxon>
        <taxon>Pseudomonadati</taxon>
        <taxon>Pseudomonadota</taxon>
        <taxon>Alphaproteobacteria</taxon>
        <taxon>Acetobacterales</taxon>
        <taxon>Acetobacteraceae</taxon>
        <taxon>Komagataeibacter</taxon>
    </lineage>
</organism>
<sequence>MTDIITLGITPAMIPGIRKAIELCEHFGRENRRISFDQIEHLCRTKVDIHLEDMDEPVRHTAKCHAAYEIAAILKAYIGEGDAV</sequence>
<name>A0A4V0WM27_9PROT</name>
<proteinExistence type="predicted"/>
<keyword evidence="2" id="KW-1185">Reference proteome</keyword>